<protein>
    <submittedName>
        <fullName evidence="1">Uncharacterized protein</fullName>
    </submittedName>
</protein>
<accession>A0ACB8RTD6</accession>
<gene>
    <name evidence="1" type="ORF">FA95DRAFT_1492689</name>
</gene>
<proteinExistence type="predicted"/>
<evidence type="ECO:0000313" key="1">
    <source>
        <dbReference type="EMBL" id="KAI0047294.1"/>
    </source>
</evidence>
<evidence type="ECO:0000313" key="2">
    <source>
        <dbReference type="Proteomes" id="UP000814033"/>
    </source>
</evidence>
<dbReference type="EMBL" id="MU275907">
    <property type="protein sequence ID" value="KAI0047294.1"/>
    <property type="molecule type" value="Genomic_DNA"/>
</dbReference>
<reference evidence="1" key="2">
    <citation type="journal article" date="2022" name="New Phytol.">
        <title>Evolutionary transition to the ectomycorrhizal habit in the genomes of a hyperdiverse lineage of mushroom-forming fungi.</title>
        <authorList>
            <person name="Looney B."/>
            <person name="Miyauchi S."/>
            <person name="Morin E."/>
            <person name="Drula E."/>
            <person name="Courty P.E."/>
            <person name="Kohler A."/>
            <person name="Kuo A."/>
            <person name="LaButti K."/>
            <person name="Pangilinan J."/>
            <person name="Lipzen A."/>
            <person name="Riley R."/>
            <person name="Andreopoulos W."/>
            <person name="He G."/>
            <person name="Johnson J."/>
            <person name="Nolan M."/>
            <person name="Tritt A."/>
            <person name="Barry K.W."/>
            <person name="Grigoriev I.V."/>
            <person name="Nagy L.G."/>
            <person name="Hibbett D."/>
            <person name="Henrissat B."/>
            <person name="Matheny P.B."/>
            <person name="Labbe J."/>
            <person name="Martin F.M."/>
        </authorList>
    </citation>
    <scope>NUCLEOTIDE SEQUENCE</scope>
    <source>
        <strain evidence="1">FP105234-sp</strain>
    </source>
</reference>
<sequence length="362" mass="41573">MPGGLTPSQVRVAATTAPWTKDFRHLQPFPRFWLKRYSFLDPNVKAARPKDRIKYWNVIPGDRVRILGDEEGRILEVSKINKITNRVYLKGTGPTVRNGIVNVHYSKCQVFIGDYEFPAKGTTGGPRTLPVFATRLGTSEPHWHPLLHRYEWDRFAASTTPRLPGHSKDAPRVRIPWPKQPDPPAAKPSPYIATADAVAEVTYKPFALPAKVTDPTPQLKEEGSYIQSLFNPQARPYDPATPVEVHLRPELSNPHGRAKKQARWKAAHVRKRALLEEHVQAALKNLKGRTRREARVEAVWKWNKQLADEQYAEKKRRWKNRGQEAKLERKKIRRARKTRKQSEKLRNLVLQEARNQVIPPAA</sequence>
<name>A0ACB8RTD6_9AGAM</name>
<organism evidence="1 2">
    <name type="scientific">Auriscalpium vulgare</name>
    <dbReference type="NCBI Taxonomy" id="40419"/>
    <lineage>
        <taxon>Eukaryota</taxon>
        <taxon>Fungi</taxon>
        <taxon>Dikarya</taxon>
        <taxon>Basidiomycota</taxon>
        <taxon>Agaricomycotina</taxon>
        <taxon>Agaricomycetes</taxon>
        <taxon>Russulales</taxon>
        <taxon>Auriscalpiaceae</taxon>
        <taxon>Auriscalpium</taxon>
    </lineage>
</organism>
<reference evidence="1" key="1">
    <citation type="submission" date="2021-02" db="EMBL/GenBank/DDBJ databases">
        <authorList>
            <consortium name="DOE Joint Genome Institute"/>
            <person name="Ahrendt S."/>
            <person name="Looney B.P."/>
            <person name="Miyauchi S."/>
            <person name="Morin E."/>
            <person name="Drula E."/>
            <person name="Courty P.E."/>
            <person name="Chicoki N."/>
            <person name="Fauchery L."/>
            <person name="Kohler A."/>
            <person name="Kuo A."/>
            <person name="Labutti K."/>
            <person name="Pangilinan J."/>
            <person name="Lipzen A."/>
            <person name="Riley R."/>
            <person name="Andreopoulos W."/>
            <person name="He G."/>
            <person name="Johnson J."/>
            <person name="Barry K.W."/>
            <person name="Grigoriev I.V."/>
            <person name="Nagy L."/>
            <person name="Hibbett D."/>
            <person name="Henrissat B."/>
            <person name="Matheny P.B."/>
            <person name="Labbe J."/>
            <person name="Martin F."/>
        </authorList>
    </citation>
    <scope>NUCLEOTIDE SEQUENCE</scope>
    <source>
        <strain evidence="1">FP105234-sp</strain>
    </source>
</reference>
<keyword evidence="2" id="KW-1185">Reference proteome</keyword>
<comment type="caution">
    <text evidence="1">The sequence shown here is derived from an EMBL/GenBank/DDBJ whole genome shotgun (WGS) entry which is preliminary data.</text>
</comment>
<dbReference type="Proteomes" id="UP000814033">
    <property type="component" value="Unassembled WGS sequence"/>
</dbReference>